<dbReference type="PANTHER" id="PTHR28094:SF1">
    <property type="entry name" value="MEIOTICALLY UP-REGULATED GENE 113 PROTEIN"/>
    <property type="match status" value="1"/>
</dbReference>
<feature type="compositionally biased region" description="Low complexity" evidence="1">
    <location>
        <begin position="203"/>
        <end position="228"/>
    </location>
</feature>
<dbReference type="EMBL" id="JAPQKH010000002">
    <property type="protein sequence ID" value="KAJ5113936.1"/>
    <property type="molecule type" value="Genomic_DNA"/>
</dbReference>
<dbReference type="AlphaFoldDB" id="A0A9W9G890"/>
<reference evidence="3" key="2">
    <citation type="journal article" date="2023" name="IMA Fungus">
        <title>Comparative genomic study of the Penicillium genus elucidates a diverse pangenome and 15 lateral gene transfer events.</title>
        <authorList>
            <person name="Petersen C."/>
            <person name="Sorensen T."/>
            <person name="Nielsen M.R."/>
            <person name="Sondergaard T.E."/>
            <person name="Sorensen J.L."/>
            <person name="Fitzpatrick D.A."/>
            <person name="Frisvad J.C."/>
            <person name="Nielsen K.L."/>
        </authorList>
    </citation>
    <scope>NUCLEOTIDE SEQUENCE</scope>
    <source>
        <strain evidence="3">IBT 30069</strain>
    </source>
</reference>
<evidence type="ECO:0000259" key="2">
    <source>
        <dbReference type="Pfam" id="PF10544"/>
    </source>
</evidence>
<dbReference type="InterPro" id="IPR018306">
    <property type="entry name" value="Phage_T5_Orf172_DNA-bd"/>
</dbReference>
<feature type="domain" description="Bacteriophage T5 Orf172 DNA-binding" evidence="2">
    <location>
        <begin position="70"/>
        <end position="169"/>
    </location>
</feature>
<evidence type="ECO:0000313" key="3">
    <source>
        <dbReference type="EMBL" id="KAJ5113936.1"/>
    </source>
</evidence>
<dbReference type="OrthoDB" id="4362385at2759"/>
<protein>
    <recommendedName>
        <fullName evidence="2">Bacteriophage T5 Orf172 DNA-binding domain-containing protein</fullName>
    </recommendedName>
</protein>
<dbReference type="InterPro" id="IPR053006">
    <property type="entry name" value="Meiosis_regulatory"/>
</dbReference>
<evidence type="ECO:0000256" key="1">
    <source>
        <dbReference type="SAM" id="MobiDB-lite"/>
    </source>
</evidence>
<feature type="region of interest" description="Disordered" evidence="1">
    <location>
        <begin position="182"/>
        <end position="263"/>
    </location>
</feature>
<keyword evidence="4" id="KW-1185">Reference proteome</keyword>
<reference evidence="3" key="1">
    <citation type="submission" date="2022-11" db="EMBL/GenBank/DDBJ databases">
        <authorList>
            <person name="Petersen C."/>
        </authorList>
    </citation>
    <scope>NUCLEOTIDE SEQUENCE</scope>
    <source>
        <strain evidence="3">IBT 30069</strain>
    </source>
</reference>
<dbReference type="Pfam" id="PF10544">
    <property type="entry name" value="T5orf172"/>
    <property type="match status" value="1"/>
</dbReference>
<sequence length="263" mass="29731">MDEIEDREAKQRLFDLISSKWPAPTIVLDFETPNSTRKENCHKADLFWDKDEALTLVMKKNLSSEDKKTGYIYVIYFPGSPGKLKVGTSEIHCKDARFKNHQECFPGCDLIYCKSVGNARRVEQIIFTDFEDNRRLMKHPCSNLNCRQKHTEFFEVGKAELFARIDKWREWMDSMDERPYSKGGVFNIKASRSSPHRKSVRESIGGSSPPSTPSKTGKGPPSGSIPTSFFSELEDSGYGSEPEMSGGDSCGSLTSQMESVKIK</sequence>
<dbReference type="Proteomes" id="UP001149165">
    <property type="component" value="Unassembled WGS sequence"/>
</dbReference>
<comment type="caution">
    <text evidence="3">The sequence shown here is derived from an EMBL/GenBank/DDBJ whole genome shotgun (WGS) entry which is preliminary data.</text>
</comment>
<gene>
    <name evidence="3" type="ORF">N7456_002470</name>
</gene>
<name>A0A9W9G890_9EURO</name>
<organism evidence="3 4">
    <name type="scientific">Penicillium angulare</name>
    <dbReference type="NCBI Taxonomy" id="116970"/>
    <lineage>
        <taxon>Eukaryota</taxon>
        <taxon>Fungi</taxon>
        <taxon>Dikarya</taxon>
        <taxon>Ascomycota</taxon>
        <taxon>Pezizomycotina</taxon>
        <taxon>Eurotiomycetes</taxon>
        <taxon>Eurotiomycetidae</taxon>
        <taxon>Eurotiales</taxon>
        <taxon>Aspergillaceae</taxon>
        <taxon>Penicillium</taxon>
    </lineage>
</organism>
<dbReference type="PANTHER" id="PTHR28094">
    <property type="entry name" value="MEIOTICALLY UP-REGULATED GENE 113 PROTEIN"/>
    <property type="match status" value="1"/>
</dbReference>
<accession>A0A9W9G890</accession>
<proteinExistence type="predicted"/>
<evidence type="ECO:0000313" key="4">
    <source>
        <dbReference type="Proteomes" id="UP001149165"/>
    </source>
</evidence>
<feature type="compositionally biased region" description="Polar residues" evidence="1">
    <location>
        <begin position="251"/>
        <end position="263"/>
    </location>
</feature>